<dbReference type="PANTHER" id="PTHR11351:SF31">
    <property type="entry name" value="DESATURASE 1, ISOFORM A-RELATED"/>
    <property type="match status" value="1"/>
</dbReference>
<dbReference type="PANTHER" id="PTHR11351">
    <property type="entry name" value="ACYL-COA DESATURASE"/>
    <property type="match status" value="1"/>
</dbReference>
<evidence type="ECO:0000313" key="15">
    <source>
        <dbReference type="Proteomes" id="UP000321436"/>
    </source>
</evidence>
<feature type="transmembrane region" description="Helical" evidence="12">
    <location>
        <begin position="119"/>
        <end position="140"/>
    </location>
</feature>
<accession>A0A512RNQ9</accession>
<keyword evidence="11" id="KW-0275">Fatty acid biosynthesis</keyword>
<evidence type="ECO:0000259" key="13">
    <source>
        <dbReference type="Pfam" id="PF00487"/>
    </source>
</evidence>
<reference evidence="14 15" key="1">
    <citation type="submission" date="2019-07" db="EMBL/GenBank/DDBJ databases">
        <title>Whole genome shotgun sequence of Chitinophaga cymbidii NBRC 109752.</title>
        <authorList>
            <person name="Hosoyama A."/>
            <person name="Uohara A."/>
            <person name="Ohji S."/>
            <person name="Ichikawa N."/>
        </authorList>
    </citation>
    <scope>NUCLEOTIDE SEQUENCE [LARGE SCALE GENOMIC DNA]</scope>
    <source>
        <strain evidence="14 15">NBRC 109752</strain>
    </source>
</reference>
<feature type="transmembrane region" description="Helical" evidence="12">
    <location>
        <begin position="95"/>
        <end position="113"/>
    </location>
</feature>
<feature type="domain" description="Fatty acid desaturase" evidence="13">
    <location>
        <begin position="2"/>
        <end position="192"/>
    </location>
</feature>
<dbReference type="AlphaFoldDB" id="A0A512RNQ9"/>
<gene>
    <name evidence="14" type="ORF">CCY01nite_35840</name>
</gene>
<evidence type="ECO:0000256" key="10">
    <source>
        <dbReference type="ARBA" id="ARBA00023136"/>
    </source>
</evidence>
<evidence type="ECO:0000256" key="7">
    <source>
        <dbReference type="ARBA" id="ARBA00023002"/>
    </source>
</evidence>
<evidence type="ECO:0000256" key="12">
    <source>
        <dbReference type="SAM" id="Phobius"/>
    </source>
</evidence>
<keyword evidence="3" id="KW-0444">Lipid biosynthesis</keyword>
<dbReference type="InterPro" id="IPR015876">
    <property type="entry name" value="Acyl-CoA_DS"/>
</dbReference>
<dbReference type="GO" id="GO:0016020">
    <property type="term" value="C:membrane"/>
    <property type="evidence" value="ECO:0007669"/>
    <property type="project" value="UniProtKB-SubCell"/>
</dbReference>
<evidence type="ECO:0000256" key="1">
    <source>
        <dbReference type="ARBA" id="ARBA00004141"/>
    </source>
</evidence>
<evidence type="ECO:0000256" key="6">
    <source>
        <dbReference type="ARBA" id="ARBA00022989"/>
    </source>
</evidence>
<evidence type="ECO:0000256" key="11">
    <source>
        <dbReference type="ARBA" id="ARBA00023160"/>
    </source>
</evidence>
<comment type="subcellular location">
    <subcellularLocation>
        <location evidence="1">Membrane</location>
        <topology evidence="1">Multi-pass membrane protein</topology>
    </subcellularLocation>
</comment>
<proteinExistence type="inferred from homology"/>
<keyword evidence="7" id="KW-0560">Oxidoreductase</keyword>
<keyword evidence="10 12" id="KW-0472">Membrane</keyword>
<keyword evidence="8" id="KW-0408">Iron</keyword>
<evidence type="ECO:0000256" key="4">
    <source>
        <dbReference type="ARBA" id="ARBA00022692"/>
    </source>
</evidence>
<comment type="caution">
    <text evidence="14">The sequence shown here is derived from an EMBL/GenBank/DDBJ whole genome shotgun (WGS) entry which is preliminary data.</text>
</comment>
<keyword evidence="9" id="KW-0443">Lipid metabolism</keyword>
<comment type="similarity">
    <text evidence="2">Belongs to the fatty acid desaturase type 2 family.</text>
</comment>
<dbReference type="InterPro" id="IPR005804">
    <property type="entry name" value="FA_desaturase_dom"/>
</dbReference>
<dbReference type="EMBL" id="BKAU01000004">
    <property type="protein sequence ID" value="GEP97324.1"/>
    <property type="molecule type" value="Genomic_DNA"/>
</dbReference>
<evidence type="ECO:0000256" key="2">
    <source>
        <dbReference type="ARBA" id="ARBA00008749"/>
    </source>
</evidence>
<name>A0A512RNQ9_9BACT</name>
<dbReference type="PRINTS" id="PR00075">
    <property type="entry name" value="FACDDSATRASE"/>
</dbReference>
<dbReference type="GO" id="GO:0006633">
    <property type="term" value="P:fatty acid biosynthetic process"/>
    <property type="evidence" value="ECO:0007669"/>
    <property type="project" value="UniProtKB-KW"/>
</dbReference>
<organism evidence="14 15">
    <name type="scientific">Chitinophaga cymbidii</name>
    <dbReference type="NCBI Taxonomy" id="1096750"/>
    <lineage>
        <taxon>Bacteria</taxon>
        <taxon>Pseudomonadati</taxon>
        <taxon>Bacteroidota</taxon>
        <taxon>Chitinophagia</taxon>
        <taxon>Chitinophagales</taxon>
        <taxon>Chitinophagaceae</taxon>
        <taxon>Chitinophaga</taxon>
    </lineage>
</organism>
<evidence type="ECO:0000256" key="3">
    <source>
        <dbReference type="ARBA" id="ARBA00022516"/>
    </source>
</evidence>
<keyword evidence="15" id="KW-1185">Reference proteome</keyword>
<evidence type="ECO:0000313" key="14">
    <source>
        <dbReference type="EMBL" id="GEP97324.1"/>
    </source>
</evidence>
<dbReference type="Pfam" id="PF00487">
    <property type="entry name" value="FA_desaturase"/>
    <property type="match status" value="1"/>
</dbReference>
<dbReference type="Proteomes" id="UP000321436">
    <property type="component" value="Unassembled WGS sequence"/>
</dbReference>
<evidence type="ECO:0000256" key="8">
    <source>
        <dbReference type="ARBA" id="ARBA00023004"/>
    </source>
</evidence>
<evidence type="ECO:0000256" key="9">
    <source>
        <dbReference type="ARBA" id="ARBA00023098"/>
    </source>
</evidence>
<dbReference type="GO" id="GO:0016717">
    <property type="term" value="F:oxidoreductase activity, acting on paired donors, with oxidation of a pair of donors resulting in the reduction of molecular oxygen to two molecules of water"/>
    <property type="evidence" value="ECO:0007669"/>
    <property type="project" value="InterPro"/>
</dbReference>
<keyword evidence="5" id="KW-0276">Fatty acid metabolism</keyword>
<keyword evidence="6 12" id="KW-1133">Transmembrane helix</keyword>
<keyword evidence="4 12" id="KW-0812">Transmembrane</keyword>
<protein>
    <submittedName>
        <fullName evidence="14">Fatty acid desaturase</fullName>
    </submittedName>
</protein>
<sequence>MNRFWERVFYVFAYITQGSSYMSPKAYAIMHRMHHAYTDTERDPHSPEFSKNVFSMMWRTSRFYRQIFHGKMKVEERFTKNLPDWRKFDRFASSGWSRLLWVAGYVLLFVFFATSPWLFLLLPVVITMGAVHGAIINWFAHKFGYKNYTLKNTSANLLRMDVLMLGESYHNNHHKHPSAINFGIRRYEVDPVYYIILLLNWLRIVKIPRLATVHAH</sequence>
<evidence type="ECO:0000256" key="5">
    <source>
        <dbReference type="ARBA" id="ARBA00022832"/>
    </source>
</evidence>